<dbReference type="PRINTS" id="PR00320">
    <property type="entry name" value="GPROTEINBRPT"/>
</dbReference>
<dbReference type="InterPro" id="IPR050995">
    <property type="entry name" value="WD-F-box_domain-protein"/>
</dbReference>
<dbReference type="InterPro" id="IPR019775">
    <property type="entry name" value="WD40_repeat_CS"/>
</dbReference>
<keyword evidence="4" id="KW-0833">Ubl conjugation pathway</keyword>
<evidence type="ECO:0000313" key="8">
    <source>
        <dbReference type="RefSeq" id="XP_035672042.1"/>
    </source>
</evidence>
<feature type="repeat" description="WD" evidence="5">
    <location>
        <begin position="204"/>
        <end position="243"/>
    </location>
</feature>
<feature type="repeat" description="WD" evidence="5">
    <location>
        <begin position="327"/>
        <end position="366"/>
    </location>
</feature>
<accession>A0A9J7KXL0</accession>
<dbReference type="Pfam" id="PF12125">
    <property type="entry name" value="Beta-TrCP_D"/>
    <property type="match status" value="1"/>
</dbReference>
<dbReference type="SMART" id="SM00256">
    <property type="entry name" value="FBOX"/>
    <property type="match status" value="1"/>
</dbReference>
<dbReference type="RefSeq" id="XP_035672042.1">
    <property type="nucleotide sequence ID" value="XM_035816149.1"/>
</dbReference>
<dbReference type="OMA" id="GIAHVWS"/>
<dbReference type="OrthoDB" id="19711at2759"/>
<sequence>METDTIGDEKIEETKLRQMTILAQPIQKKRERPENFEEERDLCVKYFEQWSEQDQLDFVEQLISRMCHYQHGHINAFLKPMLQRDFITALPKKGLDHVAEQILSYLDAKSLSACELVCKEWYRVISDGMLWKKLIERMVLTDPLWKGLAERRGWGQHLFRPKPGETQPNHQFYRKLYPRIIQDIEQIETNWRCGRHNLQKIQCRSENSKGVYCLQYDDNKIVSGLRDNTIKIWDRNNLECVQVLTGHTGSVLCLQYDDQVIISGSSDSTVRVWNVHTGEMVNTLIHHCEAVLHLRFQHGMMVTCSKDRSIAVWDMQSPTDINLRRVLVGHRAAVNVVDFDDKYIVSASGDRTIKVWSTSTCEFVRTLNGHKRGIACLQYRDRLVVSGSSDNTIRLWDIECGACLRILEGHEELVRCIRFDNKRIVSGAYDGKIKVWDLQAALDPRAPAGTLCLRTLVEHSGRVFRLQFDEFQIVSSSHDDTILIWDFLNVPPPDPPARSPARTYTYVSNTEQVYLDQVDVPAEDATEDGT</sequence>
<dbReference type="InterPro" id="IPR021977">
    <property type="entry name" value="Beta-TrCP_D"/>
</dbReference>
<dbReference type="InterPro" id="IPR020472">
    <property type="entry name" value="WD40_PAC1"/>
</dbReference>
<name>A0A9J7KXL0_BRAFL</name>
<evidence type="ECO:0000256" key="5">
    <source>
        <dbReference type="PROSITE-ProRule" id="PRU00221"/>
    </source>
</evidence>
<dbReference type="CDD" id="cd22130">
    <property type="entry name" value="F-box_FBXW1"/>
    <property type="match status" value="1"/>
</dbReference>
<dbReference type="Gene3D" id="6.10.250.1840">
    <property type="match status" value="1"/>
</dbReference>
<dbReference type="PROSITE" id="PS50181">
    <property type="entry name" value="FBOX"/>
    <property type="match status" value="1"/>
</dbReference>
<dbReference type="Gene3D" id="2.130.10.10">
    <property type="entry name" value="YVTN repeat-like/Quinoprotein amine dehydrogenase"/>
    <property type="match status" value="1"/>
</dbReference>
<feature type="domain" description="F-box" evidence="6">
    <location>
        <begin position="96"/>
        <end position="134"/>
    </location>
</feature>
<dbReference type="KEGG" id="bfo:118413023"/>
<dbReference type="InterPro" id="IPR001810">
    <property type="entry name" value="F-box_dom"/>
</dbReference>
<organism evidence="7 8">
    <name type="scientific">Branchiostoma floridae</name>
    <name type="common">Florida lancelet</name>
    <name type="synonym">Amphioxus</name>
    <dbReference type="NCBI Taxonomy" id="7739"/>
    <lineage>
        <taxon>Eukaryota</taxon>
        <taxon>Metazoa</taxon>
        <taxon>Chordata</taxon>
        <taxon>Cephalochordata</taxon>
        <taxon>Leptocardii</taxon>
        <taxon>Amphioxiformes</taxon>
        <taxon>Branchiostomatidae</taxon>
        <taxon>Branchiostoma</taxon>
    </lineage>
</organism>
<dbReference type="InterPro" id="IPR015943">
    <property type="entry name" value="WD40/YVTN_repeat-like_dom_sf"/>
</dbReference>
<dbReference type="Pfam" id="PF12937">
    <property type="entry name" value="F-box-like"/>
    <property type="match status" value="1"/>
</dbReference>
<evidence type="ECO:0000256" key="3">
    <source>
        <dbReference type="ARBA" id="ARBA00022737"/>
    </source>
</evidence>
<dbReference type="InterPro" id="IPR036322">
    <property type="entry name" value="WD40_repeat_dom_sf"/>
</dbReference>
<dbReference type="FunFam" id="2.130.10.10:FF:000004">
    <property type="entry name" value="F-box/WD repeat-containing protein 11 isoform X2"/>
    <property type="match status" value="1"/>
</dbReference>
<dbReference type="PANTHER" id="PTHR14604:SF4">
    <property type="entry name" value="F-BOX DOMAIN-CONTAINING PROTEIN"/>
    <property type="match status" value="1"/>
</dbReference>
<evidence type="ECO:0000256" key="1">
    <source>
        <dbReference type="ARBA" id="ARBA00022574"/>
    </source>
</evidence>
<dbReference type="CDD" id="cd00200">
    <property type="entry name" value="WD40"/>
    <property type="match status" value="1"/>
</dbReference>
<feature type="repeat" description="WD" evidence="5">
    <location>
        <begin position="407"/>
        <end position="439"/>
    </location>
</feature>
<dbReference type="GO" id="GO:0016055">
    <property type="term" value="P:Wnt signaling pathway"/>
    <property type="evidence" value="ECO:0007669"/>
    <property type="project" value="UniProtKB-KW"/>
</dbReference>
<dbReference type="SUPFAM" id="SSF81383">
    <property type="entry name" value="F-box domain"/>
    <property type="match status" value="1"/>
</dbReference>
<dbReference type="Pfam" id="PF00400">
    <property type="entry name" value="WD40"/>
    <property type="match status" value="7"/>
</dbReference>
<dbReference type="PROSITE" id="PS50082">
    <property type="entry name" value="WD_REPEATS_2"/>
    <property type="match status" value="7"/>
</dbReference>
<dbReference type="PROSITE" id="PS00678">
    <property type="entry name" value="WD_REPEATS_1"/>
    <property type="match status" value="4"/>
</dbReference>
<reference evidence="7" key="1">
    <citation type="journal article" date="2020" name="Nat. Ecol. Evol.">
        <title>Deeply conserved synteny resolves early events in vertebrate evolution.</title>
        <authorList>
            <person name="Simakov O."/>
            <person name="Marletaz F."/>
            <person name="Yue J.X."/>
            <person name="O'Connell B."/>
            <person name="Jenkins J."/>
            <person name="Brandt A."/>
            <person name="Calef R."/>
            <person name="Tung C.H."/>
            <person name="Huang T.K."/>
            <person name="Schmutz J."/>
            <person name="Satoh N."/>
            <person name="Yu J.K."/>
            <person name="Putnam N.H."/>
            <person name="Green R.E."/>
            <person name="Rokhsar D.S."/>
        </authorList>
    </citation>
    <scope>NUCLEOTIDE SEQUENCE [LARGE SCALE GENOMIC DNA]</scope>
    <source>
        <strain evidence="7">S238N-H82</strain>
    </source>
</reference>
<keyword evidence="3" id="KW-0677">Repeat</keyword>
<dbReference type="SMART" id="SM01028">
    <property type="entry name" value="Beta-TrCP_D"/>
    <property type="match status" value="1"/>
</dbReference>
<evidence type="ECO:0000256" key="2">
    <source>
        <dbReference type="ARBA" id="ARBA00022687"/>
    </source>
</evidence>
<dbReference type="Proteomes" id="UP000001554">
    <property type="component" value="Chromosome 4"/>
</dbReference>
<evidence type="ECO:0000313" key="7">
    <source>
        <dbReference type="Proteomes" id="UP000001554"/>
    </source>
</evidence>
<dbReference type="Gene3D" id="1.20.1280.50">
    <property type="match status" value="1"/>
</dbReference>
<feature type="repeat" description="WD" evidence="5">
    <location>
        <begin position="367"/>
        <end position="406"/>
    </location>
</feature>
<dbReference type="GeneID" id="118413023"/>
<evidence type="ECO:0000256" key="4">
    <source>
        <dbReference type="ARBA" id="ARBA00022786"/>
    </source>
</evidence>
<proteinExistence type="predicted"/>
<dbReference type="FunFam" id="1.20.1280.50:FF:000001">
    <property type="entry name" value="F-box/WD repeat-containing protein 11 isoform X2"/>
    <property type="match status" value="1"/>
</dbReference>
<reference evidence="8" key="2">
    <citation type="submission" date="2025-08" db="UniProtKB">
        <authorList>
            <consortium name="RefSeq"/>
        </authorList>
    </citation>
    <scope>IDENTIFICATION</scope>
    <source>
        <strain evidence="8">S238N-H82</strain>
        <tissue evidence="8">Testes</tissue>
    </source>
</reference>
<keyword evidence="1 5" id="KW-0853">WD repeat</keyword>
<gene>
    <name evidence="8" type="primary">LOC118413023</name>
</gene>
<evidence type="ECO:0000259" key="6">
    <source>
        <dbReference type="PROSITE" id="PS50181"/>
    </source>
</evidence>
<dbReference type="PANTHER" id="PTHR14604">
    <property type="entry name" value="WD40 REPEAT PF20"/>
    <property type="match status" value="1"/>
</dbReference>
<feature type="repeat" description="WD" evidence="5">
    <location>
        <begin position="456"/>
        <end position="486"/>
    </location>
</feature>
<dbReference type="GO" id="GO:0046983">
    <property type="term" value="F:protein dimerization activity"/>
    <property type="evidence" value="ECO:0007669"/>
    <property type="project" value="InterPro"/>
</dbReference>
<feature type="repeat" description="WD" evidence="5">
    <location>
        <begin position="244"/>
        <end position="283"/>
    </location>
</feature>
<keyword evidence="7" id="KW-1185">Reference proteome</keyword>
<dbReference type="PROSITE" id="PS50294">
    <property type="entry name" value="WD_REPEATS_REGION"/>
    <property type="match status" value="4"/>
</dbReference>
<dbReference type="SUPFAM" id="SSF50978">
    <property type="entry name" value="WD40 repeat-like"/>
    <property type="match status" value="1"/>
</dbReference>
<dbReference type="InterPro" id="IPR001680">
    <property type="entry name" value="WD40_rpt"/>
</dbReference>
<protein>
    <submittedName>
        <fullName evidence="8">Beta-TrCP-like isoform X1</fullName>
    </submittedName>
</protein>
<dbReference type="AlphaFoldDB" id="A0A9J7KXL0"/>
<dbReference type="InterPro" id="IPR036047">
    <property type="entry name" value="F-box-like_dom_sf"/>
</dbReference>
<feature type="repeat" description="WD" evidence="5">
    <location>
        <begin position="284"/>
        <end position="323"/>
    </location>
</feature>
<dbReference type="SMART" id="SM00320">
    <property type="entry name" value="WD40"/>
    <property type="match status" value="7"/>
</dbReference>
<keyword evidence="2" id="KW-0879">Wnt signaling pathway</keyword>